<name>H3ZIE5_9ALTE</name>
<gene>
    <name evidence="1" type="ORF">AJE_15779</name>
</gene>
<organism evidence="1 2">
    <name type="scientific">Alishewanella jeotgali KCTC 22429</name>
    <dbReference type="NCBI Taxonomy" id="1129374"/>
    <lineage>
        <taxon>Bacteria</taxon>
        <taxon>Pseudomonadati</taxon>
        <taxon>Pseudomonadota</taxon>
        <taxon>Gammaproteobacteria</taxon>
        <taxon>Alteromonadales</taxon>
        <taxon>Alteromonadaceae</taxon>
        <taxon>Alishewanella</taxon>
    </lineage>
</organism>
<dbReference type="STRING" id="1129374.AJE_15779"/>
<evidence type="ECO:0000313" key="1">
    <source>
        <dbReference type="EMBL" id="EHR39595.1"/>
    </source>
</evidence>
<dbReference type="AlphaFoldDB" id="H3ZIE5"/>
<evidence type="ECO:0000313" key="2">
    <source>
        <dbReference type="Proteomes" id="UP000012046"/>
    </source>
</evidence>
<proteinExistence type="predicted"/>
<dbReference type="EMBL" id="AHTH01000050">
    <property type="protein sequence ID" value="EHR39595.1"/>
    <property type="molecule type" value="Genomic_DNA"/>
</dbReference>
<sequence length="101" mass="11333">MIHLIRYAKPLTPENIGLVELDFDADAERYGVIDRRNMSMLWVGPVPATNPARIIVPIEYTTSNNLLVMIFDDAGDPRYNMVGNDMVQAKLVDARTVTTNP</sequence>
<dbReference type="Proteomes" id="UP000012046">
    <property type="component" value="Unassembled WGS sequence"/>
</dbReference>
<dbReference type="PATRIC" id="fig|1129374.4.peg.3128"/>
<dbReference type="RefSeq" id="WP_008951686.1">
    <property type="nucleotide sequence ID" value="NZ_AHTH01000050.1"/>
</dbReference>
<comment type="caution">
    <text evidence="1">The sequence shown here is derived from an EMBL/GenBank/DDBJ whole genome shotgun (WGS) entry which is preliminary data.</text>
</comment>
<accession>H3ZIE5</accession>
<protein>
    <submittedName>
        <fullName evidence="1">Uncharacterized protein</fullName>
    </submittedName>
</protein>
<keyword evidence="2" id="KW-1185">Reference proteome</keyword>
<reference evidence="1 2" key="1">
    <citation type="journal article" date="2012" name="J. Bacteriol.">
        <title>Genome Sequence of Extracellular-Protease-Producing Alishewanella jeotgali Isolated from Traditional Korean Fermented Seafood.</title>
        <authorList>
            <person name="Jung J."/>
            <person name="Chun J."/>
            <person name="Park W."/>
        </authorList>
    </citation>
    <scope>NUCLEOTIDE SEQUENCE [LARGE SCALE GENOMIC DNA]</scope>
    <source>
        <strain evidence="1 2">KCTC 22429</strain>
    </source>
</reference>